<proteinExistence type="predicted"/>
<dbReference type="AlphaFoldDB" id="A0A2P5EAN8"/>
<comment type="caution">
    <text evidence="2">The sequence shown here is derived from an EMBL/GenBank/DDBJ whole genome shotgun (WGS) entry which is preliminary data.</text>
</comment>
<sequence length="117" mass="12515">TTIASSTTHSFTTSPAIKTPTTPPTSIITIIIIIILILIIKHPSVAWTAIATFTVFFSPVTRPTQSTDNAPSQKNHAYKFLKFGSHGSVFTKYVAQGSVLSLASIGVIPPLYIAKQS</sequence>
<dbReference type="EMBL" id="JXTC01000191">
    <property type="protein sequence ID" value="PON82601.1"/>
    <property type="molecule type" value="Genomic_DNA"/>
</dbReference>
<feature type="non-terminal residue" evidence="2">
    <location>
        <position position="1"/>
    </location>
</feature>
<evidence type="ECO:0000313" key="2">
    <source>
        <dbReference type="EMBL" id="PON82601.1"/>
    </source>
</evidence>
<name>A0A2P5EAN8_TREOI</name>
<reference evidence="3" key="1">
    <citation type="submission" date="2016-06" db="EMBL/GenBank/DDBJ databases">
        <title>Parallel loss of symbiosis genes in relatives of nitrogen-fixing non-legume Parasponia.</title>
        <authorList>
            <person name="Van Velzen R."/>
            <person name="Holmer R."/>
            <person name="Bu F."/>
            <person name="Rutten L."/>
            <person name="Van Zeijl A."/>
            <person name="Liu W."/>
            <person name="Santuari L."/>
            <person name="Cao Q."/>
            <person name="Sharma T."/>
            <person name="Shen D."/>
            <person name="Roswanjaya Y."/>
            <person name="Wardhani T."/>
            <person name="Kalhor M.S."/>
            <person name="Jansen J."/>
            <person name="Van den Hoogen J."/>
            <person name="Gungor B."/>
            <person name="Hartog M."/>
            <person name="Hontelez J."/>
            <person name="Verver J."/>
            <person name="Yang W.-C."/>
            <person name="Schijlen E."/>
            <person name="Repin R."/>
            <person name="Schilthuizen M."/>
            <person name="Schranz E."/>
            <person name="Heidstra R."/>
            <person name="Miyata K."/>
            <person name="Fedorova E."/>
            <person name="Kohlen W."/>
            <person name="Bisseling T."/>
            <person name="Smit S."/>
            <person name="Geurts R."/>
        </authorList>
    </citation>
    <scope>NUCLEOTIDE SEQUENCE [LARGE SCALE GENOMIC DNA]</scope>
    <source>
        <strain evidence="3">cv. RG33-2</strain>
    </source>
</reference>
<keyword evidence="3" id="KW-1185">Reference proteome</keyword>
<dbReference type="InParanoid" id="A0A2P5EAN8"/>
<accession>A0A2P5EAN8</accession>
<evidence type="ECO:0000313" key="3">
    <source>
        <dbReference type="Proteomes" id="UP000237000"/>
    </source>
</evidence>
<feature type="transmembrane region" description="Helical" evidence="1">
    <location>
        <begin position="93"/>
        <end position="114"/>
    </location>
</feature>
<dbReference type="Proteomes" id="UP000237000">
    <property type="component" value="Unassembled WGS sequence"/>
</dbReference>
<evidence type="ECO:0000256" key="1">
    <source>
        <dbReference type="SAM" id="Phobius"/>
    </source>
</evidence>
<gene>
    <name evidence="2" type="ORF">TorRG33x02_216100</name>
</gene>
<keyword evidence="1" id="KW-0812">Transmembrane</keyword>
<protein>
    <submittedName>
        <fullName evidence="2">Uncharacterized protein</fullName>
    </submittedName>
</protein>
<keyword evidence="1" id="KW-1133">Transmembrane helix</keyword>
<organism evidence="2 3">
    <name type="scientific">Trema orientale</name>
    <name type="common">Charcoal tree</name>
    <name type="synonym">Celtis orientalis</name>
    <dbReference type="NCBI Taxonomy" id="63057"/>
    <lineage>
        <taxon>Eukaryota</taxon>
        <taxon>Viridiplantae</taxon>
        <taxon>Streptophyta</taxon>
        <taxon>Embryophyta</taxon>
        <taxon>Tracheophyta</taxon>
        <taxon>Spermatophyta</taxon>
        <taxon>Magnoliopsida</taxon>
        <taxon>eudicotyledons</taxon>
        <taxon>Gunneridae</taxon>
        <taxon>Pentapetalae</taxon>
        <taxon>rosids</taxon>
        <taxon>fabids</taxon>
        <taxon>Rosales</taxon>
        <taxon>Cannabaceae</taxon>
        <taxon>Trema</taxon>
    </lineage>
</organism>
<keyword evidence="1" id="KW-0472">Membrane</keyword>
<feature type="transmembrane region" description="Helical" evidence="1">
    <location>
        <begin position="21"/>
        <end position="40"/>
    </location>
</feature>